<dbReference type="Proteomes" id="UP000319865">
    <property type="component" value="Unassembled WGS sequence"/>
</dbReference>
<dbReference type="EMBL" id="VFQE01000002">
    <property type="protein sequence ID" value="TQN37962.1"/>
    <property type="molecule type" value="Genomic_DNA"/>
</dbReference>
<dbReference type="PANTHER" id="PTHR33988:SF2">
    <property type="entry name" value="ENDORIBONUCLEASE MAZF"/>
    <property type="match status" value="1"/>
</dbReference>
<protein>
    <recommendedName>
        <fullName evidence="3">mRNA interferase</fullName>
        <ecNumber evidence="3">3.1.-.-</ecNumber>
    </recommendedName>
</protein>
<dbReference type="AlphaFoldDB" id="A0A543P1J3"/>
<keyword evidence="3" id="KW-0540">Nuclease</keyword>
<dbReference type="Pfam" id="PF02452">
    <property type="entry name" value="PemK_toxin"/>
    <property type="match status" value="1"/>
</dbReference>
<dbReference type="EC" id="3.1.-.-" evidence="3"/>
<dbReference type="PANTHER" id="PTHR33988">
    <property type="entry name" value="ENDORIBONUCLEASE MAZF-RELATED"/>
    <property type="match status" value="1"/>
</dbReference>
<comment type="caution">
    <text evidence="4">The sequence shown here is derived from an EMBL/GenBank/DDBJ whole genome shotgun (WGS) entry which is preliminary data.</text>
</comment>
<keyword evidence="2" id="KW-1277">Toxin-antitoxin system</keyword>
<organism evidence="4 5">
    <name type="scientific">Blastococcus colisei</name>
    <dbReference type="NCBI Taxonomy" id="1564162"/>
    <lineage>
        <taxon>Bacteria</taxon>
        <taxon>Bacillati</taxon>
        <taxon>Actinomycetota</taxon>
        <taxon>Actinomycetes</taxon>
        <taxon>Geodermatophilales</taxon>
        <taxon>Geodermatophilaceae</taxon>
        <taxon>Blastococcus</taxon>
    </lineage>
</organism>
<dbReference type="GO" id="GO:0016075">
    <property type="term" value="P:rRNA catabolic process"/>
    <property type="evidence" value="ECO:0007669"/>
    <property type="project" value="TreeGrafter"/>
</dbReference>
<accession>A0A543P1J3</accession>
<keyword evidence="3" id="KW-0255">Endonuclease</keyword>
<reference evidence="4 5" key="1">
    <citation type="submission" date="2019-06" db="EMBL/GenBank/DDBJ databases">
        <title>Sequencing the genomes of 1000 actinobacteria strains.</title>
        <authorList>
            <person name="Klenk H.-P."/>
        </authorList>
    </citation>
    <scope>NUCLEOTIDE SEQUENCE [LARGE SCALE GENOMIC DNA]</scope>
    <source>
        <strain evidence="4 5">DSM 46837</strain>
    </source>
</reference>
<dbReference type="PIRSF" id="PIRSF033490">
    <property type="entry name" value="MazF"/>
    <property type="match status" value="1"/>
</dbReference>
<comment type="similarity">
    <text evidence="1 3">Belongs to the PemK/MazF family.</text>
</comment>
<evidence type="ECO:0000313" key="5">
    <source>
        <dbReference type="Proteomes" id="UP000319865"/>
    </source>
</evidence>
<dbReference type="SUPFAM" id="SSF50118">
    <property type="entry name" value="Cell growth inhibitor/plasmid maintenance toxic component"/>
    <property type="match status" value="1"/>
</dbReference>
<evidence type="ECO:0000256" key="1">
    <source>
        <dbReference type="ARBA" id="ARBA00007521"/>
    </source>
</evidence>
<evidence type="ECO:0000256" key="3">
    <source>
        <dbReference type="PIRNR" id="PIRNR033490"/>
    </source>
</evidence>
<comment type="function">
    <text evidence="3">Toxic component of a type II toxin-antitoxin (TA) system.</text>
</comment>
<evidence type="ECO:0000313" key="4">
    <source>
        <dbReference type="EMBL" id="TQN37962.1"/>
    </source>
</evidence>
<dbReference type="InterPro" id="IPR003477">
    <property type="entry name" value="PemK-like"/>
</dbReference>
<dbReference type="RefSeq" id="WP_246064145.1">
    <property type="nucleotide sequence ID" value="NZ_VFQE01000002.1"/>
</dbReference>
<keyword evidence="3" id="KW-0378">Hydrolase</keyword>
<dbReference type="InterPro" id="IPR011067">
    <property type="entry name" value="Plasmid_toxin/cell-grow_inhib"/>
</dbReference>
<dbReference type="GO" id="GO:0004521">
    <property type="term" value="F:RNA endonuclease activity"/>
    <property type="evidence" value="ECO:0007669"/>
    <property type="project" value="TreeGrafter"/>
</dbReference>
<evidence type="ECO:0000256" key="2">
    <source>
        <dbReference type="ARBA" id="ARBA00022649"/>
    </source>
</evidence>
<keyword evidence="5" id="KW-1185">Reference proteome</keyword>
<dbReference type="Gene3D" id="2.30.30.110">
    <property type="match status" value="1"/>
</dbReference>
<dbReference type="GO" id="GO:0006402">
    <property type="term" value="P:mRNA catabolic process"/>
    <property type="evidence" value="ECO:0007669"/>
    <property type="project" value="TreeGrafter"/>
</dbReference>
<sequence>MIERGAIHWADLGEPVGSRPAGRRPVVVVQADTYTRTRLSTVVIAAITSNLGLASARGNVFLPASESGLARDSVVNVTAVAAIDRREIEARVGTVPLWTMQRVDAGLRLVLGL</sequence>
<dbReference type="GO" id="GO:0016787">
    <property type="term" value="F:hydrolase activity"/>
    <property type="evidence" value="ECO:0007669"/>
    <property type="project" value="UniProtKB-KW"/>
</dbReference>
<proteinExistence type="inferred from homology"/>
<name>A0A543P1J3_9ACTN</name>
<gene>
    <name evidence="4" type="ORF">FHU33_4639</name>
</gene>
<dbReference type="GO" id="GO:0003677">
    <property type="term" value="F:DNA binding"/>
    <property type="evidence" value="ECO:0007669"/>
    <property type="project" value="InterPro"/>
</dbReference>